<organism evidence="4 5">
    <name type="scientific">Chryseobacterium takakiae</name>
    <dbReference type="NCBI Taxonomy" id="1302685"/>
    <lineage>
        <taxon>Bacteria</taxon>
        <taxon>Pseudomonadati</taxon>
        <taxon>Bacteroidota</taxon>
        <taxon>Flavobacteriia</taxon>
        <taxon>Flavobacteriales</taxon>
        <taxon>Weeksellaceae</taxon>
        <taxon>Chryseobacterium group</taxon>
        <taxon>Chryseobacterium</taxon>
    </lineage>
</organism>
<feature type="domain" description="Aldehyde oxidase/xanthine dehydrogenase a/b hammerhead" evidence="3">
    <location>
        <begin position="25"/>
        <end position="137"/>
    </location>
</feature>
<dbReference type="Pfam" id="PF02738">
    <property type="entry name" value="MoCoBD_1"/>
    <property type="match status" value="1"/>
</dbReference>
<evidence type="ECO:0000313" key="4">
    <source>
        <dbReference type="EMBL" id="SHF30062.1"/>
    </source>
</evidence>
<dbReference type="GO" id="GO:0005506">
    <property type="term" value="F:iron ion binding"/>
    <property type="evidence" value="ECO:0007669"/>
    <property type="project" value="InterPro"/>
</dbReference>
<dbReference type="Pfam" id="PF20256">
    <property type="entry name" value="MoCoBD_2"/>
    <property type="match status" value="1"/>
</dbReference>
<dbReference type="InterPro" id="IPR046867">
    <property type="entry name" value="AldOxase/xan_DH_MoCoBD2"/>
</dbReference>
<dbReference type="Proteomes" id="UP000184236">
    <property type="component" value="Unassembled WGS sequence"/>
</dbReference>
<name>A0A1M5AJH7_9FLAO</name>
<reference evidence="5" key="1">
    <citation type="submission" date="2016-11" db="EMBL/GenBank/DDBJ databases">
        <authorList>
            <person name="Varghese N."/>
            <person name="Submissions S."/>
        </authorList>
    </citation>
    <scope>NUCLEOTIDE SEQUENCE [LARGE SCALE GENOMIC DNA]</scope>
    <source>
        <strain evidence="5">DSM 26898</strain>
    </source>
</reference>
<evidence type="ECO:0000256" key="1">
    <source>
        <dbReference type="ARBA" id="ARBA00022505"/>
    </source>
</evidence>
<dbReference type="InterPro" id="IPR037165">
    <property type="entry name" value="AldOxase/xan_DH_Mopterin-bd_sf"/>
</dbReference>
<dbReference type="SUPFAM" id="SSF54665">
    <property type="entry name" value="CO dehydrogenase molybdoprotein N-domain-like"/>
    <property type="match status" value="1"/>
</dbReference>
<dbReference type="AlphaFoldDB" id="A0A1M5AJH7"/>
<accession>A0A1M5AJH7</accession>
<proteinExistence type="predicted"/>
<dbReference type="Gene3D" id="3.90.1170.50">
    <property type="entry name" value="Aldehyde oxidase/xanthine dehydrogenase, a/b hammerhead"/>
    <property type="match status" value="1"/>
</dbReference>
<dbReference type="SUPFAM" id="SSF56003">
    <property type="entry name" value="Molybdenum cofactor-binding domain"/>
    <property type="match status" value="1"/>
</dbReference>
<dbReference type="InterPro" id="IPR000674">
    <property type="entry name" value="Ald_Oxase/Xan_DH_a/b"/>
</dbReference>
<sequence>MGLLELLKIRSKRPEGRVEGIEKVTGIGKYAAEYEVKNVCYAVLVNSTVPSGKIQSILVDKAKAVEGVIDIITHLHKPSVPGMATEEKIKEAKFGLPIFHTDKVFFKGQPIAMVIAETLEDATFAASLVEAQYQKDRFAVDFDSAKESVALKAEGKERGSFDSWQNVPFIVDQQYNIKADVHNPMEMHATIAYWTGNNTLRLYDKNQGVNNVQKIFAKLFELPEKNIEVFSEFVGGGFGSGLRVWPHVLASVMGAKQVGRPVKLMLTRPQMFAATGYRPASWQRVKIGSDQSGNLVGILHQAKNETSVYENFNDGITRVTRLIYKFPNLKTEAASVPLNLSTPTWMRGPGDCTGVFALESAIDELSYKLIMDPVELRLKNISLEKHPDSNLPWSTHFLDEGLKKGAEMIGWNARKSTPATVHEGDWYIGYGMAVGMWNAGRREAKAAIVMHKNGNIVVQTAMTDIGTGTGTGMQNIAHEITGIPKDKISIELGNSALPPAPSQGGSTGLSSVSGAVYDASNQLKQKLAEYASVVNQGFKGAVLENILLSDKGISLRNSSKVFVSYEELFEKNNLNEVRLEVASKPGSEREKFAFCSSAAHFCKVRVNKRTGKVKIEKLAVVGDGGKIINTQAAANQMSGAAVGGIGMALMEENQIDAKLGTLIGNDLAGYHFAVNADVPIIEVEFINKPDPNINPSGAKGLGEVGIIGTAPAIANAIYNAIGVRMRDLPITPDKILMALSQK</sequence>
<dbReference type="Gene3D" id="3.30.365.10">
    <property type="entry name" value="Aldehyde oxidase/xanthine dehydrogenase, molybdopterin binding domain"/>
    <property type="match status" value="4"/>
</dbReference>
<gene>
    <name evidence="4" type="ORF">SAMN05444408_11381</name>
</gene>
<dbReference type="OrthoDB" id="9767994at2"/>
<keyword evidence="2" id="KW-0560">Oxidoreductase</keyword>
<dbReference type="PANTHER" id="PTHR11908">
    <property type="entry name" value="XANTHINE DEHYDROGENASE"/>
    <property type="match status" value="1"/>
</dbReference>
<dbReference type="Pfam" id="PF01315">
    <property type="entry name" value="Ald_Xan_dh_C"/>
    <property type="match status" value="1"/>
</dbReference>
<evidence type="ECO:0000313" key="5">
    <source>
        <dbReference type="Proteomes" id="UP000184236"/>
    </source>
</evidence>
<keyword evidence="5" id="KW-1185">Reference proteome</keyword>
<dbReference type="InterPro" id="IPR016208">
    <property type="entry name" value="Ald_Oxase/xanthine_DH-like"/>
</dbReference>
<dbReference type="RefSeq" id="WP_072885745.1">
    <property type="nucleotide sequence ID" value="NZ_FQVO01000013.1"/>
</dbReference>
<dbReference type="InterPro" id="IPR036856">
    <property type="entry name" value="Ald_Oxase/Xan_DH_a/b_sf"/>
</dbReference>
<protein>
    <submittedName>
        <fullName evidence="4">Xanthine dehydrogenase YagR molybdenum-binding subunit</fullName>
    </submittedName>
</protein>
<dbReference type="GO" id="GO:0016491">
    <property type="term" value="F:oxidoreductase activity"/>
    <property type="evidence" value="ECO:0007669"/>
    <property type="project" value="UniProtKB-KW"/>
</dbReference>
<evidence type="ECO:0000256" key="2">
    <source>
        <dbReference type="ARBA" id="ARBA00023002"/>
    </source>
</evidence>
<evidence type="ECO:0000259" key="3">
    <source>
        <dbReference type="SMART" id="SM01008"/>
    </source>
</evidence>
<dbReference type="InterPro" id="IPR008274">
    <property type="entry name" value="AldOxase/xan_DH_MoCoBD1"/>
</dbReference>
<dbReference type="STRING" id="1302685.SAMN05444408_11381"/>
<dbReference type="PANTHER" id="PTHR11908:SF132">
    <property type="entry name" value="ALDEHYDE OXIDASE 1-RELATED"/>
    <property type="match status" value="1"/>
</dbReference>
<dbReference type="EMBL" id="FQVO01000013">
    <property type="protein sequence ID" value="SHF30062.1"/>
    <property type="molecule type" value="Genomic_DNA"/>
</dbReference>
<dbReference type="SMART" id="SM01008">
    <property type="entry name" value="Ald_Xan_dh_C"/>
    <property type="match status" value="1"/>
</dbReference>
<keyword evidence="1" id="KW-0500">Molybdenum</keyword>